<gene>
    <name evidence="2" type="ORF">PCOR1329_LOCUS23482</name>
</gene>
<feature type="compositionally biased region" description="Basic and acidic residues" evidence="1">
    <location>
        <begin position="333"/>
        <end position="344"/>
    </location>
</feature>
<evidence type="ECO:0000256" key="1">
    <source>
        <dbReference type="SAM" id="MobiDB-lite"/>
    </source>
</evidence>
<accession>A0ABN9RTP7</accession>
<organism evidence="2 3">
    <name type="scientific">Prorocentrum cordatum</name>
    <dbReference type="NCBI Taxonomy" id="2364126"/>
    <lineage>
        <taxon>Eukaryota</taxon>
        <taxon>Sar</taxon>
        <taxon>Alveolata</taxon>
        <taxon>Dinophyceae</taxon>
        <taxon>Prorocentrales</taxon>
        <taxon>Prorocentraceae</taxon>
        <taxon>Prorocentrum</taxon>
    </lineage>
</organism>
<feature type="region of interest" description="Disordered" evidence="1">
    <location>
        <begin position="333"/>
        <end position="427"/>
    </location>
</feature>
<dbReference type="EMBL" id="CAUYUJ010007958">
    <property type="protein sequence ID" value="CAK0822449.1"/>
    <property type="molecule type" value="Genomic_DNA"/>
</dbReference>
<reference evidence="2" key="1">
    <citation type="submission" date="2023-10" db="EMBL/GenBank/DDBJ databases">
        <authorList>
            <person name="Chen Y."/>
            <person name="Shah S."/>
            <person name="Dougan E. K."/>
            <person name="Thang M."/>
            <person name="Chan C."/>
        </authorList>
    </citation>
    <scope>NUCLEOTIDE SEQUENCE [LARGE SCALE GENOMIC DNA]</scope>
</reference>
<proteinExistence type="predicted"/>
<dbReference type="Proteomes" id="UP001189429">
    <property type="component" value="Unassembled WGS sequence"/>
</dbReference>
<sequence>MAFADSDVRAMVSAAGQGAFGGSGNDKVAQWVQFVASVQDAPADTHPLIFYAGTARALAESSGSVEPTDYAEEKMRDFVISSLQVNAVPFDQDQDEQWKNFKLKPAHITLALKVQTKAMREFPSGCPGSSSAADQTARAIAEWAKVQNAKAEKEAKRGTLSFNLQDRIAEVGLRCVQRDLLPTEEALLRMENLPSAKIARDNGRKWVGSSEGEDLLANFRPGFSKTPKLDVLVGSGTIGDKERIGFMGFANFLGHLHDWGTKMVLSKVITPVQYWAYEMQLVRLCEERGGTRVAFYYDLLLRQKLARALEQGQDDQVEVLLCRLDRDELEDASHKVKQRAEEVNRANSKQTSGPASSQGCAPSQGGKPGSQGKGGQKGGNPDKGGKQSKPARPAPTTPQRSRSPPKGKGAASAQWHTKGQEKKWSSW</sequence>
<evidence type="ECO:0000313" key="2">
    <source>
        <dbReference type="EMBL" id="CAK0822449.1"/>
    </source>
</evidence>
<name>A0ABN9RTP7_9DINO</name>
<comment type="caution">
    <text evidence="2">The sequence shown here is derived from an EMBL/GenBank/DDBJ whole genome shotgun (WGS) entry which is preliminary data.</text>
</comment>
<feature type="compositionally biased region" description="Gly residues" evidence="1">
    <location>
        <begin position="366"/>
        <end position="382"/>
    </location>
</feature>
<evidence type="ECO:0000313" key="3">
    <source>
        <dbReference type="Proteomes" id="UP001189429"/>
    </source>
</evidence>
<keyword evidence="3" id="KW-1185">Reference proteome</keyword>
<feature type="compositionally biased region" description="Polar residues" evidence="1">
    <location>
        <begin position="345"/>
        <end position="361"/>
    </location>
</feature>
<protein>
    <submittedName>
        <fullName evidence="2">Uncharacterized protein</fullName>
    </submittedName>
</protein>
<feature type="compositionally biased region" description="Basic and acidic residues" evidence="1">
    <location>
        <begin position="418"/>
        <end position="427"/>
    </location>
</feature>